<dbReference type="SMART" id="SM00450">
    <property type="entry name" value="RHOD"/>
    <property type="match status" value="2"/>
</dbReference>
<feature type="domain" description="Rhodanese" evidence="2">
    <location>
        <begin position="167"/>
        <end position="279"/>
    </location>
</feature>
<dbReference type="PANTHER" id="PTHR43855:SF1">
    <property type="entry name" value="THIOSULFATE SULFURTRANSFERASE"/>
    <property type="match status" value="1"/>
</dbReference>
<reference evidence="3" key="1">
    <citation type="submission" date="2022-08" db="EMBL/GenBank/DDBJ databases">
        <title>Microvirga terrae sp. nov., isolated from soil.</title>
        <authorList>
            <person name="Kim K.H."/>
            <person name="Seo Y.L."/>
            <person name="Kim J.M."/>
            <person name="Lee J.K."/>
            <person name="Han D.M."/>
            <person name="Jeon C.O."/>
        </authorList>
    </citation>
    <scope>NUCLEOTIDE SEQUENCE</scope>
    <source>
        <strain evidence="3">R24</strain>
    </source>
</reference>
<dbReference type="InterPro" id="IPR051126">
    <property type="entry name" value="Thiosulfate_sulfurtransferase"/>
</dbReference>
<sequence>MTTAPLVSLEWLTGRPGDRSILVVDIRSTESGGRASFEAGHIPGAVHSDYAADGWRVAAGGAGGLLPDIAHLSGILSRIGLTPERQAIIVSAGEAPSDFSAAARVFWTLKTAGHERVSILDGGYRAWHDSGNAVETGPAVPTESAPYPVRLDEGSRAKIDAVETALERTEATLLDGRSQAQFEGRDKSPQVARAGRLPGAVHLDQAKAFQPGTGQLRPFADLERLFGDIPPGPVISYCNTGHLASTNWFVLSALLGRPDVRLYDGSMSEWAQDSSRPVVTDPDLVR</sequence>
<evidence type="ECO:0000256" key="1">
    <source>
        <dbReference type="ARBA" id="ARBA00022737"/>
    </source>
</evidence>
<dbReference type="RefSeq" id="WP_173947888.1">
    <property type="nucleotide sequence ID" value="NZ_CP102845.1"/>
</dbReference>
<keyword evidence="4" id="KW-1185">Reference proteome</keyword>
<dbReference type="Pfam" id="PF00581">
    <property type="entry name" value="Rhodanese"/>
    <property type="match status" value="2"/>
</dbReference>
<dbReference type="CDD" id="cd01448">
    <property type="entry name" value="TST_Repeat_1"/>
    <property type="match status" value="1"/>
</dbReference>
<proteinExistence type="predicted"/>
<evidence type="ECO:0000259" key="2">
    <source>
        <dbReference type="PROSITE" id="PS50206"/>
    </source>
</evidence>
<protein>
    <submittedName>
        <fullName evidence="3">Rhodanese-like domain-containing protein</fullName>
    </submittedName>
</protein>
<dbReference type="Gene3D" id="3.40.250.10">
    <property type="entry name" value="Rhodanese-like domain"/>
    <property type="match status" value="2"/>
</dbReference>
<accession>A0ABY5RTU6</accession>
<name>A0ABY5RTU6_9HYPH</name>
<feature type="domain" description="Rhodanese" evidence="2">
    <location>
        <begin position="17"/>
        <end position="136"/>
    </location>
</feature>
<dbReference type="SUPFAM" id="SSF52821">
    <property type="entry name" value="Rhodanese/Cell cycle control phosphatase"/>
    <property type="match status" value="2"/>
</dbReference>
<organism evidence="3 4">
    <name type="scientific">Microvirga terrae</name>
    <dbReference type="NCBI Taxonomy" id="2740529"/>
    <lineage>
        <taxon>Bacteria</taxon>
        <taxon>Pseudomonadati</taxon>
        <taxon>Pseudomonadota</taxon>
        <taxon>Alphaproteobacteria</taxon>
        <taxon>Hyphomicrobiales</taxon>
        <taxon>Methylobacteriaceae</taxon>
        <taxon>Microvirga</taxon>
    </lineage>
</organism>
<gene>
    <name evidence="3" type="ORF">HPT29_004675</name>
</gene>
<keyword evidence="1" id="KW-0677">Repeat</keyword>
<dbReference type="PANTHER" id="PTHR43855">
    <property type="entry name" value="THIOSULFATE SULFURTRANSFERASE"/>
    <property type="match status" value="1"/>
</dbReference>
<evidence type="ECO:0000313" key="3">
    <source>
        <dbReference type="EMBL" id="UVF20443.1"/>
    </source>
</evidence>
<evidence type="ECO:0000313" key="4">
    <source>
        <dbReference type="Proteomes" id="UP001017257"/>
    </source>
</evidence>
<dbReference type="Proteomes" id="UP001017257">
    <property type="component" value="Chromosome"/>
</dbReference>
<dbReference type="InterPro" id="IPR001763">
    <property type="entry name" value="Rhodanese-like_dom"/>
</dbReference>
<dbReference type="EMBL" id="CP102845">
    <property type="protein sequence ID" value="UVF20443.1"/>
    <property type="molecule type" value="Genomic_DNA"/>
</dbReference>
<dbReference type="InterPro" id="IPR036873">
    <property type="entry name" value="Rhodanese-like_dom_sf"/>
</dbReference>
<dbReference type="CDD" id="cd01449">
    <property type="entry name" value="TST_Repeat_2"/>
    <property type="match status" value="1"/>
</dbReference>
<dbReference type="PROSITE" id="PS50206">
    <property type="entry name" value="RHODANESE_3"/>
    <property type="match status" value="2"/>
</dbReference>